<name>A0A4V2YW64_9ACTN</name>
<dbReference type="Proteomes" id="UP000295578">
    <property type="component" value="Unassembled WGS sequence"/>
</dbReference>
<dbReference type="PROSITE" id="PS50949">
    <property type="entry name" value="HTH_GNTR"/>
    <property type="match status" value="1"/>
</dbReference>
<organism evidence="5 6">
    <name type="scientific">Actinomadura darangshiensis</name>
    <dbReference type="NCBI Taxonomy" id="705336"/>
    <lineage>
        <taxon>Bacteria</taxon>
        <taxon>Bacillati</taxon>
        <taxon>Actinomycetota</taxon>
        <taxon>Actinomycetes</taxon>
        <taxon>Streptosporangiales</taxon>
        <taxon>Thermomonosporaceae</taxon>
        <taxon>Actinomadura</taxon>
    </lineage>
</organism>
<keyword evidence="2" id="KW-0238">DNA-binding</keyword>
<dbReference type="Pfam" id="PF07729">
    <property type="entry name" value="FCD"/>
    <property type="match status" value="1"/>
</dbReference>
<sequence length="215" mass="24242">MVEYRSKTSLAVAAMREMIIDGRVPAGERFDVRGIATELGMSITPVREALRILEAEGLVLYNEHRSISAMELTAEDAKELYMLRAFLESMATEIAAENLTDDDLKAIEAAQQEMIEAARSGDPTRASNANRNWHFAIYRAARTKFVEPFIIRLWNQFAWSTIWKVPGRLERSVTEHQAITAALLERDGARAARLMKEHIAAGQHAVVDRQENQES</sequence>
<keyword evidence="1" id="KW-0805">Transcription regulation</keyword>
<dbReference type="GO" id="GO:0003677">
    <property type="term" value="F:DNA binding"/>
    <property type="evidence" value="ECO:0007669"/>
    <property type="project" value="UniProtKB-KW"/>
</dbReference>
<dbReference type="SUPFAM" id="SSF46785">
    <property type="entry name" value="Winged helix' DNA-binding domain"/>
    <property type="match status" value="1"/>
</dbReference>
<dbReference type="SMART" id="SM00895">
    <property type="entry name" value="FCD"/>
    <property type="match status" value="1"/>
</dbReference>
<keyword evidence="3" id="KW-0804">Transcription</keyword>
<accession>A0A4V2YW64</accession>
<evidence type="ECO:0000259" key="4">
    <source>
        <dbReference type="PROSITE" id="PS50949"/>
    </source>
</evidence>
<keyword evidence="6" id="KW-1185">Reference proteome</keyword>
<dbReference type="InterPro" id="IPR036390">
    <property type="entry name" value="WH_DNA-bd_sf"/>
</dbReference>
<dbReference type="GO" id="GO:0003700">
    <property type="term" value="F:DNA-binding transcription factor activity"/>
    <property type="evidence" value="ECO:0007669"/>
    <property type="project" value="InterPro"/>
</dbReference>
<comment type="caution">
    <text evidence="5">The sequence shown here is derived from an EMBL/GenBank/DDBJ whole genome shotgun (WGS) entry which is preliminary data.</text>
</comment>
<dbReference type="InterPro" id="IPR036388">
    <property type="entry name" value="WH-like_DNA-bd_sf"/>
</dbReference>
<dbReference type="SMART" id="SM00345">
    <property type="entry name" value="HTH_GNTR"/>
    <property type="match status" value="1"/>
</dbReference>
<dbReference type="Gene3D" id="1.20.120.530">
    <property type="entry name" value="GntR ligand-binding domain-like"/>
    <property type="match status" value="1"/>
</dbReference>
<dbReference type="EMBL" id="SMKY01000047">
    <property type="protein sequence ID" value="TDD84167.1"/>
    <property type="molecule type" value="Genomic_DNA"/>
</dbReference>
<dbReference type="InterPro" id="IPR011711">
    <property type="entry name" value="GntR_C"/>
</dbReference>
<protein>
    <submittedName>
        <fullName evidence="5">GntR family transcriptional regulator</fullName>
    </submittedName>
</protein>
<reference evidence="5 6" key="1">
    <citation type="submission" date="2019-03" db="EMBL/GenBank/DDBJ databases">
        <title>Draft genome sequences of novel Actinobacteria.</title>
        <authorList>
            <person name="Sahin N."/>
            <person name="Ay H."/>
            <person name="Saygin H."/>
        </authorList>
    </citation>
    <scope>NUCLEOTIDE SEQUENCE [LARGE SCALE GENOMIC DNA]</scope>
    <source>
        <strain evidence="5 6">DSM 45941</strain>
    </source>
</reference>
<dbReference type="InterPro" id="IPR008920">
    <property type="entry name" value="TF_FadR/GntR_C"/>
</dbReference>
<dbReference type="SUPFAM" id="SSF48008">
    <property type="entry name" value="GntR ligand-binding domain-like"/>
    <property type="match status" value="1"/>
</dbReference>
<proteinExistence type="predicted"/>
<dbReference type="RefSeq" id="WP_132197528.1">
    <property type="nucleotide sequence ID" value="NZ_SMKY01000047.1"/>
</dbReference>
<dbReference type="InterPro" id="IPR000524">
    <property type="entry name" value="Tscrpt_reg_HTH_GntR"/>
</dbReference>
<dbReference type="Pfam" id="PF00392">
    <property type="entry name" value="GntR"/>
    <property type="match status" value="1"/>
</dbReference>
<evidence type="ECO:0000256" key="1">
    <source>
        <dbReference type="ARBA" id="ARBA00023015"/>
    </source>
</evidence>
<evidence type="ECO:0000256" key="2">
    <source>
        <dbReference type="ARBA" id="ARBA00023125"/>
    </source>
</evidence>
<dbReference type="AlphaFoldDB" id="A0A4V2YW64"/>
<evidence type="ECO:0000313" key="6">
    <source>
        <dbReference type="Proteomes" id="UP000295578"/>
    </source>
</evidence>
<dbReference type="PANTHER" id="PTHR43537">
    <property type="entry name" value="TRANSCRIPTIONAL REGULATOR, GNTR FAMILY"/>
    <property type="match status" value="1"/>
</dbReference>
<evidence type="ECO:0000313" key="5">
    <source>
        <dbReference type="EMBL" id="TDD84167.1"/>
    </source>
</evidence>
<feature type="domain" description="HTH gntR-type" evidence="4">
    <location>
        <begin position="5"/>
        <end position="72"/>
    </location>
</feature>
<dbReference type="OrthoDB" id="5182935at2"/>
<dbReference type="PANTHER" id="PTHR43537:SF24">
    <property type="entry name" value="GLUCONATE OPERON TRANSCRIPTIONAL REPRESSOR"/>
    <property type="match status" value="1"/>
</dbReference>
<evidence type="ECO:0000256" key="3">
    <source>
        <dbReference type="ARBA" id="ARBA00023163"/>
    </source>
</evidence>
<gene>
    <name evidence="5" type="ORF">E1293_13420</name>
</gene>
<dbReference type="Gene3D" id="1.10.10.10">
    <property type="entry name" value="Winged helix-like DNA-binding domain superfamily/Winged helix DNA-binding domain"/>
    <property type="match status" value="1"/>
</dbReference>